<organism evidence="7 8">
    <name type="scientific">Trichormus variabilis N2B</name>
    <dbReference type="NCBI Taxonomy" id="2681315"/>
    <lineage>
        <taxon>Bacteria</taxon>
        <taxon>Bacillati</taxon>
        <taxon>Cyanobacteriota</taxon>
        <taxon>Cyanophyceae</taxon>
        <taxon>Nostocales</taxon>
        <taxon>Nostocaceae</taxon>
        <taxon>Trichormus</taxon>
    </lineage>
</organism>
<dbReference type="PANTHER" id="PTHR34858">
    <property type="entry name" value="CYSO-CYSTEINE PEPTIDASE"/>
    <property type="match status" value="1"/>
</dbReference>
<keyword evidence="4" id="KW-0862">Zinc</keyword>
<dbReference type="Pfam" id="PF14464">
    <property type="entry name" value="Prok-JAB"/>
    <property type="match status" value="1"/>
</dbReference>
<dbReference type="EMBL" id="JACKZP010000128">
    <property type="protein sequence ID" value="MBC1304777.1"/>
    <property type="molecule type" value="Genomic_DNA"/>
</dbReference>
<comment type="caution">
    <text evidence="7">The sequence shown here is derived from an EMBL/GenBank/DDBJ whole genome shotgun (WGS) entry which is preliminary data.</text>
</comment>
<dbReference type="Gene3D" id="3.40.140.10">
    <property type="entry name" value="Cytidine Deaminase, domain 2"/>
    <property type="match status" value="1"/>
</dbReference>
<dbReference type="PANTHER" id="PTHR34858:SF1">
    <property type="entry name" value="CYSO-CYSTEINE PEPTIDASE"/>
    <property type="match status" value="1"/>
</dbReference>
<keyword evidence="5" id="KW-0482">Metalloprotease</keyword>
<evidence type="ECO:0000313" key="7">
    <source>
        <dbReference type="EMBL" id="MBC1304777.1"/>
    </source>
</evidence>
<accession>A0ABR6SEB3</accession>
<name>A0ABR6SEB3_ANAVA</name>
<evidence type="ECO:0000256" key="5">
    <source>
        <dbReference type="ARBA" id="ARBA00023049"/>
    </source>
</evidence>
<evidence type="ECO:0000259" key="6">
    <source>
        <dbReference type="PROSITE" id="PS50249"/>
    </source>
</evidence>
<dbReference type="InterPro" id="IPR051929">
    <property type="entry name" value="VirAsm_ModProt"/>
</dbReference>
<proteinExistence type="predicted"/>
<dbReference type="InterPro" id="IPR000555">
    <property type="entry name" value="JAMM/MPN+_dom"/>
</dbReference>
<keyword evidence="3" id="KW-0378">Hydrolase</keyword>
<evidence type="ECO:0000256" key="4">
    <source>
        <dbReference type="ARBA" id="ARBA00022833"/>
    </source>
</evidence>
<evidence type="ECO:0000256" key="2">
    <source>
        <dbReference type="ARBA" id="ARBA00022723"/>
    </source>
</evidence>
<dbReference type="PROSITE" id="PS50249">
    <property type="entry name" value="MPN"/>
    <property type="match status" value="1"/>
</dbReference>
<keyword evidence="8" id="KW-1185">Reference proteome</keyword>
<dbReference type="Proteomes" id="UP000570851">
    <property type="component" value="Unassembled WGS sequence"/>
</dbReference>
<dbReference type="CDD" id="cd08070">
    <property type="entry name" value="MPN_like"/>
    <property type="match status" value="1"/>
</dbReference>
<gene>
    <name evidence="7" type="ORF">GNE12_22945</name>
</gene>
<feature type="domain" description="MPN" evidence="6">
    <location>
        <begin position="6"/>
        <end position="158"/>
    </location>
</feature>
<protein>
    <submittedName>
        <fullName evidence="7">M67 family metallopeptidase</fullName>
    </submittedName>
</protein>
<dbReference type="SMART" id="SM00232">
    <property type="entry name" value="JAB_MPN"/>
    <property type="match status" value="1"/>
</dbReference>
<reference evidence="7 8" key="1">
    <citation type="submission" date="2019-11" db="EMBL/GenBank/DDBJ databases">
        <title>Comparison of genomes from free-living endosymbiotic cyanobacteria isolated from Azolla.</title>
        <authorList>
            <person name="Thiel T."/>
            <person name="Pratte B."/>
        </authorList>
    </citation>
    <scope>NUCLEOTIDE SEQUENCE [LARGE SCALE GENOMIC DNA]</scope>
    <source>
        <strain evidence="7 8">N2B</strain>
    </source>
</reference>
<keyword evidence="2" id="KW-0479">Metal-binding</keyword>
<evidence type="ECO:0000256" key="1">
    <source>
        <dbReference type="ARBA" id="ARBA00022670"/>
    </source>
</evidence>
<evidence type="ECO:0000256" key="3">
    <source>
        <dbReference type="ARBA" id="ARBA00022801"/>
    </source>
</evidence>
<dbReference type="SUPFAM" id="SSF102712">
    <property type="entry name" value="JAB1/MPN domain"/>
    <property type="match status" value="1"/>
</dbReference>
<dbReference type="GeneID" id="58723658"/>
<evidence type="ECO:0000313" key="8">
    <source>
        <dbReference type="Proteomes" id="UP000570851"/>
    </source>
</evidence>
<dbReference type="InterPro" id="IPR037518">
    <property type="entry name" value="MPN"/>
</dbReference>
<sequence>MNQPTIKLLPQHQQTILSHAESVYPEECCGLIMGYVANKAKIVVEVIPTANAWETEADNFTQEINQTNITSPASTLKRRYAIAPQVMLQVQRQARDKSLNIIGIYHSHPDHHAVPSECDRLYAWPGYSYIIVSVQKGIASGILSWSLDDHHQFQSEIIDNITLNT</sequence>
<dbReference type="RefSeq" id="WP_011317844.1">
    <property type="nucleotide sequence ID" value="NZ_JACKZP010000128.1"/>
</dbReference>
<dbReference type="InterPro" id="IPR028090">
    <property type="entry name" value="JAB_dom_prok"/>
</dbReference>
<keyword evidence="1" id="KW-0645">Protease</keyword>